<comment type="function">
    <text evidence="1">Reversibly catalyzes the transfer of the carbamoyl group from carbamoyl phosphate (CP) to the N(epsilon) atom of ornithine (ORN) to produce L-citrulline.</text>
</comment>
<dbReference type="InterPro" id="IPR006130">
    <property type="entry name" value="Asp/Orn_carbamoylTrfase"/>
</dbReference>
<feature type="domain" description="Aspartate/ornithine carbamoyltransferase carbamoyl-P binding" evidence="12">
    <location>
        <begin position="3"/>
        <end position="140"/>
    </location>
</feature>
<dbReference type="PRINTS" id="PR00100">
    <property type="entry name" value="AOTCASE"/>
</dbReference>
<dbReference type="PANTHER" id="PTHR45753">
    <property type="entry name" value="ORNITHINE CARBAMOYLTRANSFERASE, MITOCHONDRIAL"/>
    <property type="match status" value="1"/>
</dbReference>
<keyword evidence="14" id="KW-1185">Reference proteome</keyword>
<dbReference type="EC" id="2.1.3.2" evidence="4 9"/>
<dbReference type="SUPFAM" id="SSF53671">
    <property type="entry name" value="Aspartate/ornithine carbamoyltransferase"/>
    <property type="match status" value="1"/>
</dbReference>
<dbReference type="RefSeq" id="WP_338364903.1">
    <property type="nucleotide sequence ID" value="NZ_CAWVOK010000034.1"/>
</dbReference>
<evidence type="ECO:0000313" key="14">
    <source>
        <dbReference type="Proteomes" id="UP001314181"/>
    </source>
</evidence>
<organism evidence="13 14">
    <name type="scientific">Candidatus Xenohaliotis californiensis</name>
    <dbReference type="NCBI Taxonomy" id="84677"/>
    <lineage>
        <taxon>Bacteria</taxon>
        <taxon>Pseudomonadati</taxon>
        <taxon>Pseudomonadota</taxon>
        <taxon>Alphaproteobacteria</taxon>
        <taxon>Rickettsiales</taxon>
        <taxon>Anaplasmataceae</taxon>
        <taxon>Candidatus Xenohaliotis</taxon>
    </lineage>
</organism>
<keyword evidence="5 10" id="KW-0808">Transferase</keyword>
<dbReference type="NCBIfam" id="NF002032">
    <property type="entry name" value="PRK00856.1"/>
    <property type="match status" value="1"/>
</dbReference>
<keyword evidence="6" id="KW-0665">Pyrimidine biosynthesis</keyword>
<evidence type="ECO:0000256" key="8">
    <source>
        <dbReference type="ARBA" id="ARBA00048859"/>
    </source>
</evidence>
<dbReference type="NCBIfam" id="TIGR00670">
    <property type="entry name" value="asp_carb_tr"/>
    <property type="match status" value="1"/>
</dbReference>
<dbReference type="PANTHER" id="PTHR45753:SF6">
    <property type="entry name" value="ASPARTATE CARBAMOYLTRANSFERASE"/>
    <property type="match status" value="1"/>
</dbReference>
<dbReference type="Pfam" id="PF02729">
    <property type="entry name" value="OTCace_N"/>
    <property type="match status" value="1"/>
</dbReference>
<evidence type="ECO:0000259" key="11">
    <source>
        <dbReference type="Pfam" id="PF00185"/>
    </source>
</evidence>
<dbReference type="InterPro" id="IPR006132">
    <property type="entry name" value="Asp/Orn_carbamoyltranf_P-bd"/>
</dbReference>
<evidence type="ECO:0000256" key="1">
    <source>
        <dbReference type="ARBA" id="ARBA00003822"/>
    </source>
</evidence>
<comment type="caution">
    <text evidence="13">The sequence shown here is derived from an EMBL/GenBank/DDBJ whole genome shotgun (WGS) entry which is preliminary data.</text>
</comment>
<evidence type="ECO:0000259" key="12">
    <source>
        <dbReference type="Pfam" id="PF02729"/>
    </source>
</evidence>
<comment type="catalytic activity">
    <reaction evidence="8">
        <text>carbamoyl phosphate + L-aspartate = N-carbamoyl-L-aspartate + phosphate + H(+)</text>
        <dbReference type="Rhea" id="RHEA:20013"/>
        <dbReference type="ChEBI" id="CHEBI:15378"/>
        <dbReference type="ChEBI" id="CHEBI:29991"/>
        <dbReference type="ChEBI" id="CHEBI:32814"/>
        <dbReference type="ChEBI" id="CHEBI:43474"/>
        <dbReference type="ChEBI" id="CHEBI:58228"/>
        <dbReference type="EC" id="2.1.3.2"/>
    </reaction>
</comment>
<evidence type="ECO:0000256" key="10">
    <source>
        <dbReference type="RuleBase" id="RU003634"/>
    </source>
</evidence>
<evidence type="ECO:0000256" key="7">
    <source>
        <dbReference type="ARBA" id="ARBA00043884"/>
    </source>
</evidence>
<evidence type="ECO:0000256" key="9">
    <source>
        <dbReference type="NCBIfam" id="TIGR00670"/>
    </source>
</evidence>
<dbReference type="PROSITE" id="PS00097">
    <property type="entry name" value="CARBAMOYLTRANSFERASE"/>
    <property type="match status" value="1"/>
</dbReference>
<feature type="domain" description="Aspartate/ornithine carbamoyltransferase Asp/Orn-binding" evidence="11">
    <location>
        <begin position="148"/>
        <end position="309"/>
    </location>
</feature>
<comment type="pathway">
    <text evidence="2">Pyrimidine metabolism; UMP biosynthesis via de novo pathway; (S)-dihydroorotate from bicarbonate: step 2/3.</text>
</comment>
<accession>A0ABP0EVG3</accession>
<reference evidence="13 14" key="1">
    <citation type="submission" date="2024-01" db="EMBL/GenBank/DDBJ databases">
        <authorList>
            <person name="Kunselman E."/>
        </authorList>
    </citation>
    <scope>NUCLEOTIDE SEQUENCE [LARGE SCALE GENOMIC DNA]</scope>
    <source>
        <strain evidence="13">2 abalone samples</strain>
    </source>
</reference>
<dbReference type="InterPro" id="IPR006131">
    <property type="entry name" value="Asp_carbamoyltransf_Asp/Orn-bd"/>
</dbReference>
<protein>
    <recommendedName>
        <fullName evidence="4 9">Aspartate carbamoyltransferase</fullName>
        <ecNumber evidence="4 9">2.1.3.2</ecNumber>
    </recommendedName>
</protein>
<evidence type="ECO:0000256" key="4">
    <source>
        <dbReference type="ARBA" id="ARBA00013008"/>
    </source>
</evidence>
<evidence type="ECO:0000256" key="3">
    <source>
        <dbReference type="ARBA" id="ARBA00008896"/>
    </source>
</evidence>
<dbReference type="PRINTS" id="PR00101">
    <property type="entry name" value="ATCASE"/>
</dbReference>
<evidence type="ECO:0000256" key="6">
    <source>
        <dbReference type="ARBA" id="ARBA00022975"/>
    </source>
</evidence>
<evidence type="ECO:0000313" key="13">
    <source>
        <dbReference type="EMBL" id="CAK8163569.1"/>
    </source>
</evidence>
<evidence type="ECO:0000256" key="2">
    <source>
        <dbReference type="ARBA" id="ARBA00004852"/>
    </source>
</evidence>
<name>A0ABP0EVG3_9RICK</name>
<dbReference type="Pfam" id="PF00185">
    <property type="entry name" value="OTCace"/>
    <property type="match status" value="1"/>
</dbReference>
<comment type="function">
    <text evidence="7">Catalyzes the condensation of carbamoyl phosphate and aspartate to form carbamoyl aspartate and inorganic phosphate, the committed step in the de novo pyrimidine nucleotide biosynthesis pathway.</text>
</comment>
<dbReference type="GO" id="GO:0004070">
    <property type="term" value="F:aspartate carbamoyltransferase activity"/>
    <property type="evidence" value="ECO:0007669"/>
    <property type="project" value="UniProtKB-EC"/>
</dbReference>
<dbReference type="Proteomes" id="UP001314181">
    <property type="component" value="Unassembled WGS sequence"/>
</dbReference>
<dbReference type="InterPro" id="IPR002082">
    <property type="entry name" value="Asp_carbamoyltransf"/>
</dbReference>
<evidence type="ECO:0000256" key="5">
    <source>
        <dbReference type="ARBA" id="ARBA00022679"/>
    </source>
</evidence>
<sequence length="312" mass="35019">MLHFLSIKDLSKKDINNLVVKAIQYYHDNQFEPILTDKIIINLFLEPSTRTLTSFSIAAYKLGANVINFNPSTSSLQKDESIVDTIQSIAAMDPDMLIIRSSENDLSKITSKYCHNFSVINAGSGTTNHPTQALLDLATIMLYKKNIKNLNVAICGNTLLSRVANSNINLLSMFGANITIISPPALTTKNITENITVAHHLNPNLIAEQDVLMILRPQEERMMILEPQYNKERIKAHIYSSKKDLYKKLKINQITPTTLLNLKKDAIIMHPGPVNKNVEVMESVLSDDRVVINNQVKMGVCMRKAILKHILV</sequence>
<proteinExistence type="inferred from homology"/>
<dbReference type="InterPro" id="IPR036901">
    <property type="entry name" value="Asp/Orn_carbamoylTrfase_sf"/>
</dbReference>
<dbReference type="Gene3D" id="3.40.50.1370">
    <property type="entry name" value="Aspartate/ornithine carbamoyltransferase"/>
    <property type="match status" value="2"/>
</dbReference>
<comment type="similarity">
    <text evidence="3">Belongs to the aspartate/ornithine carbamoyltransferase superfamily. ATCase family.</text>
</comment>
<dbReference type="EMBL" id="CAWVOK010000034">
    <property type="protein sequence ID" value="CAK8163569.1"/>
    <property type="molecule type" value="Genomic_DNA"/>
</dbReference>
<gene>
    <name evidence="13" type="primary">pyrB</name>
    <name evidence="13" type="ORF">CAXC1_80027</name>
</gene>